<sequence length="60" mass="6859">MVKQDAFMSIRKSLVAHYAMSLRFRHTRIRLMNIKSTNVPNAPHGLNGDKVGASKFLKFK</sequence>
<comment type="caution">
    <text evidence="1">The sequence shown here is derived from an EMBL/GenBank/DDBJ whole genome shotgun (WGS) entry which is preliminary data.</text>
</comment>
<reference evidence="1 2" key="1">
    <citation type="submission" date="2020-09" db="EMBL/GenBank/DDBJ databases">
        <title>De no assembly of potato wild relative species, Solanum commersonii.</title>
        <authorList>
            <person name="Cho K."/>
        </authorList>
    </citation>
    <scope>NUCLEOTIDE SEQUENCE [LARGE SCALE GENOMIC DNA]</scope>
    <source>
        <strain evidence="1">LZ3.2</strain>
        <tissue evidence="1">Leaf</tissue>
    </source>
</reference>
<accession>A0A9J5WPX4</accession>
<name>A0A9J5WPX4_SOLCO</name>
<proteinExistence type="predicted"/>
<dbReference type="EMBL" id="JACXVP010000011">
    <property type="protein sequence ID" value="KAG5577650.1"/>
    <property type="molecule type" value="Genomic_DNA"/>
</dbReference>
<keyword evidence="2" id="KW-1185">Reference proteome</keyword>
<dbReference type="AlphaFoldDB" id="A0A9J5WPX4"/>
<gene>
    <name evidence="1" type="ORF">H5410_057784</name>
</gene>
<organism evidence="1 2">
    <name type="scientific">Solanum commersonii</name>
    <name type="common">Commerson's wild potato</name>
    <name type="synonym">Commerson's nightshade</name>
    <dbReference type="NCBI Taxonomy" id="4109"/>
    <lineage>
        <taxon>Eukaryota</taxon>
        <taxon>Viridiplantae</taxon>
        <taxon>Streptophyta</taxon>
        <taxon>Embryophyta</taxon>
        <taxon>Tracheophyta</taxon>
        <taxon>Spermatophyta</taxon>
        <taxon>Magnoliopsida</taxon>
        <taxon>eudicotyledons</taxon>
        <taxon>Gunneridae</taxon>
        <taxon>Pentapetalae</taxon>
        <taxon>asterids</taxon>
        <taxon>lamiids</taxon>
        <taxon>Solanales</taxon>
        <taxon>Solanaceae</taxon>
        <taxon>Solanoideae</taxon>
        <taxon>Solaneae</taxon>
        <taxon>Solanum</taxon>
    </lineage>
</organism>
<evidence type="ECO:0000313" key="1">
    <source>
        <dbReference type="EMBL" id="KAG5577650.1"/>
    </source>
</evidence>
<protein>
    <submittedName>
        <fullName evidence="1">Uncharacterized protein</fullName>
    </submittedName>
</protein>
<dbReference type="Proteomes" id="UP000824120">
    <property type="component" value="Chromosome 11"/>
</dbReference>
<evidence type="ECO:0000313" key="2">
    <source>
        <dbReference type="Proteomes" id="UP000824120"/>
    </source>
</evidence>